<proteinExistence type="predicted"/>
<feature type="domain" description="EF-hand" evidence="5">
    <location>
        <begin position="53"/>
        <end position="88"/>
    </location>
</feature>
<comment type="caution">
    <text evidence="6">The sequence shown here is derived from an EMBL/GenBank/DDBJ whole genome shotgun (WGS) entry which is preliminary data.</text>
</comment>
<evidence type="ECO:0000256" key="4">
    <source>
        <dbReference type="ARBA" id="ARBA00023179"/>
    </source>
</evidence>
<keyword evidence="3" id="KW-0505">Motor protein</keyword>
<evidence type="ECO:0000256" key="3">
    <source>
        <dbReference type="ARBA" id="ARBA00023175"/>
    </source>
</evidence>
<dbReference type="InterPro" id="IPR002048">
    <property type="entry name" value="EF_hand_dom"/>
</dbReference>
<gene>
    <name evidence="6" type="ORF">WISP_99550</name>
</gene>
<dbReference type="EMBL" id="WHWB01034267">
    <property type="protein sequence ID" value="KAJ7412005.1"/>
    <property type="molecule type" value="Genomic_DNA"/>
</dbReference>
<protein>
    <recommendedName>
        <fullName evidence="5">EF-hand domain-containing protein</fullName>
    </recommendedName>
</protein>
<evidence type="ECO:0000313" key="7">
    <source>
        <dbReference type="Proteomes" id="UP001145742"/>
    </source>
</evidence>
<keyword evidence="2" id="KW-0518">Myosin</keyword>
<dbReference type="InterPro" id="IPR011992">
    <property type="entry name" value="EF-hand-dom_pair"/>
</dbReference>
<dbReference type="Proteomes" id="UP001145742">
    <property type="component" value="Unassembled WGS sequence"/>
</dbReference>
<organism evidence="6 7">
    <name type="scientific">Willisornis vidua</name>
    <name type="common">Xingu scale-backed antbird</name>
    <dbReference type="NCBI Taxonomy" id="1566151"/>
    <lineage>
        <taxon>Eukaryota</taxon>
        <taxon>Metazoa</taxon>
        <taxon>Chordata</taxon>
        <taxon>Craniata</taxon>
        <taxon>Vertebrata</taxon>
        <taxon>Euteleostomi</taxon>
        <taxon>Archelosauria</taxon>
        <taxon>Archosauria</taxon>
        <taxon>Dinosauria</taxon>
        <taxon>Saurischia</taxon>
        <taxon>Theropoda</taxon>
        <taxon>Coelurosauria</taxon>
        <taxon>Aves</taxon>
        <taxon>Neognathae</taxon>
        <taxon>Neoaves</taxon>
        <taxon>Telluraves</taxon>
        <taxon>Australaves</taxon>
        <taxon>Passeriformes</taxon>
        <taxon>Thamnophilidae</taxon>
        <taxon>Willisornis</taxon>
    </lineage>
</organism>
<name>A0ABQ9D4A6_9PASS</name>
<dbReference type="CDD" id="cd00051">
    <property type="entry name" value="EFh"/>
    <property type="match status" value="2"/>
</dbReference>
<dbReference type="SUPFAM" id="SSF47473">
    <property type="entry name" value="EF-hand"/>
    <property type="match status" value="1"/>
</dbReference>
<dbReference type="Gene3D" id="1.10.238.10">
    <property type="entry name" value="EF-hand"/>
    <property type="match status" value="2"/>
</dbReference>
<dbReference type="InterPro" id="IPR050230">
    <property type="entry name" value="CALM/Myosin/TropC-like"/>
</dbReference>
<dbReference type="PROSITE" id="PS50222">
    <property type="entry name" value="EF_HAND_2"/>
    <property type="match status" value="2"/>
</dbReference>
<feature type="domain" description="EF-hand" evidence="5">
    <location>
        <begin position="130"/>
        <end position="165"/>
    </location>
</feature>
<dbReference type="PANTHER" id="PTHR23048">
    <property type="entry name" value="MYOSIN LIGHT CHAIN 1, 3"/>
    <property type="match status" value="1"/>
</dbReference>
<evidence type="ECO:0000256" key="1">
    <source>
        <dbReference type="ARBA" id="ARBA00022737"/>
    </source>
</evidence>
<dbReference type="PANTHER" id="PTHR23048:SF3">
    <property type="entry name" value="MYOSIN LIGHT CHAIN 1_3, SKELETAL MUSCLE ISOFORM"/>
    <property type="match status" value="1"/>
</dbReference>
<keyword evidence="4" id="KW-0514">Muscle protein</keyword>
<evidence type="ECO:0000259" key="5">
    <source>
        <dbReference type="PROSITE" id="PS50222"/>
    </source>
</evidence>
<evidence type="ECO:0000313" key="6">
    <source>
        <dbReference type="EMBL" id="KAJ7412005.1"/>
    </source>
</evidence>
<keyword evidence="7" id="KW-1185">Reference proteome</keyword>
<keyword evidence="1" id="KW-0677">Repeat</keyword>
<reference evidence="6" key="1">
    <citation type="submission" date="2019-10" db="EMBL/GenBank/DDBJ databases">
        <authorList>
            <person name="Soares A.E.R."/>
            <person name="Aleixo A."/>
            <person name="Schneider P."/>
            <person name="Miyaki C.Y."/>
            <person name="Schneider M.P."/>
            <person name="Mello C."/>
            <person name="Vasconcelos A.T.R."/>
        </authorList>
    </citation>
    <scope>NUCLEOTIDE SEQUENCE</scope>
    <source>
        <tissue evidence="6">Muscle</tissue>
    </source>
</reference>
<accession>A0ABQ9D4A6</accession>
<dbReference type="SMART" id="SM00054">
    <property type="entry name" value="EFh"/>
    <property type="match status" value="2"/>
</dbReference>
<sequence>MFLCLISHEAKSTRLLILTYMRSSLSKSVALITHTVELGPSLLMKLMIEFSKEQQDDFKEAFLLFDRTGDAKITLSQVGDIIRALGQNPTNAEVNKILGNPSKEEMNAKKITFEEFLPMLQAAANNKEQGTFEDFVEGLRVFDKEGNGTVMGAELRHVLATLGEKMTEEEVDELMKGQEDSNGCINYEGQDAIGLLGYLDTLQAHVQPSVNPNPQVPFCLATLQPLCPQPVALHGAVVAKVQDSAFGLVEFHPTGISPSLKSIQIPLQSPSAFQQVDILSQVSVTCKFADDGLNPLI</sequence>
<evidence type="ECO:0000256" key="2">
    <source>
        <dbReference type="ARBA" id="ARBA00023123"/>
    </source>
</evidence>